<dbReference type="SMART" id="SM00575">
    <property type="entry name" value="ZnF_PMZ"/>
    <property type="match status" value="1"/>
</dbReference>
<comment type="caution">
    <text evidence="8">The sequence shown here is derived from an EMBL/GenBank/DDBJ whole genome shotgun (WGS) entry which is preliminary data.</text>
</comment>
<protein>
    <recommendedName>
        <fullName evidence="6">Protein FAR1-RELATED SEQUENCE</fullName>
    </recommendedName>
</protein>
<dbReference type="AlphaFoldDB" id="A0AAN7L118"/>
<evidence type="ECO:0000256" key="4">
    <source>
        <dbReference type="ARBA" id="ARBA00022833"/>
    </source>
</evidence>
<evidence type="ECO:0000313" key="9">
    <source>
        <dbReference type="Proteomes" id="UP001346149"/>
    </source>
</evidence>
<accession>A0AAN7L118</accession>
<dbReference type="Pfam" id="PF03101">
    <property type="entry name" value="FAR1"/>
    <property type="match status" value="1"/>
</dbReference>
<organism evidence="8 9">
    <name type="scientific">Trapa natans</name>
    <name type="common">Water chestnut</name>
    <dbReference type="NCBI Taxonomy" id="22666"/>
    <lineage>
        <taxon>Eukaryota</taxon>
        <taxon>Viridiplantae</taxon>
        <taxon>Streptophyta</taxon>
        <taxon>Embryophyta</taxon>
        <taxon>Tracheophyta</taxon>
        <taxon>Spermatophyta</taxon>
        <taxon>Magnoliopsida</taxon>
        <taxon>eudicotyledons</taxon>
        <taxon>Gunneridae</taxon>
        <taxon>Pentapetalae</taxon>
        <taxon>rosids</taxon>
        <taxon>malvids</taxon>
        <taxon>Myrtales</taxon>
        <taxon>Lythraceae</taxon>
        <taxon>Trapa</taxon>
    </lineage>
</organism>
<dbReference type="GO" id="GO:0006355">
    <property type="term" value="P:regulation of DNA-templated transcription"/>
    <property type="evidence" value="ECO:0007669"/>
    <property type="project" value="UniProtKB-UniRule"/>
</dbReference>
<dbReference type="PANTHER" id="PTHR31669">
    <property type="entry name" value="PROTEIN FAR1-RELATED SEQUENCE 10-RELATED"/>
    <property type="match status" value="1"/>
</dbReference>
<keyword evidence="9" id="KW-1185">Reference proteome</keyword>
<evidence type="ECO:0000313" key="8">
    <source>
        <dbReference type="EMBL" id="KAK4772552.1"/>
    </source>
</evidence>
<gene>
    <name evidence="8" type="ORF">SAY86_014327</name>
</gene>
<dbReference type="InterPro" id="IPR004330">
    <property type="entry name" value="FAR1_DNA_bnd_dom"/>
</dbReference>
<feature type="domain" description="SWIM-type" evidence="7">
    <location>
        <begin position="612"/>
        <end position="648"/>
    </location>
</feature>
<name>A0AAN7L118_TRANT</name>
<comment type="function">
    <text evidence="6">Putative transcription activator involved in regulating light control of development.</text>
</comment>
<reference evidence="8 9" key="1">
    <citation type="journal article" date="2023" name="Hortic Res">
        <title>Pangenome of water caltrop reveals structural variations and asymmetric subgenome divergence after allopolyploidization.</title>
        <authorList>
            <person name="Zhang X."/>
            <person name="Chen Y."/>
            <person name="Wang L."/>
            <person name="Yuan Y."/>
            <person name="Fang M."/>
            <person name="Shi L."/>
            <person name="Lu R."/>
            <person name="Comes H.P."/>
            <person name="Ma Y."/>
            <person name="Chen Y."/>
            <person name="Huang G."/>
            <person name="Zhou Y."/>
            <person name="Zheng Z."/>
            <person name="Qiu Y."/>
        </authorList>
    </citation>
    <scope>NUCLEOTIDE SEQUENCE [LARGE SCALE GENOMIC DNA]</scope>
    <source>
        <strain evidence="8">F231</strain>
    </source>
</reference>
<dbReference type="EMBL" id="JAXQNO010000020">
    <property type="protein sequence ID" value="KAK4772552.1"/>
    <property type="molecule type" value="Genomic_DNA"/>
</dbReference>
<evidence type="ECO:0000256" key="5">
    <source>
        <dbReference type="PROSITE-ProRule" id="PRU00325"/>
    </source>
</evidence>
<comment type="similarity">
    <text evidence="1 6">Belongs to the FHY3/FAR1 family.</text>
</comment>
<keyword evidence="3 5" id="KW-0863">Zinc-finger</keyword>
<dbReference type="Pfam" id="PF10551">
    <property type="entry name" value="MULE"/>
    <property type="match status" value="1"/>
</dbReference>
<dbReference type="InterPro" id="IPR006564">
    <property type="entry name" value="Znf_PMZ"/>
</dbReference>
<dbReference type="InterPro" id="IPR018289">
    <property type="entry name" value="MULE_transposase_dom"/>
</dbReference>
<keyword evidence="2 6" id="KW-0479">Metal-binding</keyword>
<comment type="subcellular location">
    <subcellularLocation>
        <location evidence="6">Nucleus</location>
    </subcellularLocation>
</comment>
<dbReference type="InterPro" id="IPR007527">
    <property type="entry name" value="Znf_SWIM"/>
</dbReference>
<evidence type="ECO:0000256" key="6">
    <source>
        <dbReference type="RuleBase" id="RU367018"/>
    </source>
</evidence>
<proteinExistence type="inferred from homology"/>
<evidence type="ECO:0000259" key="7">
    <source>
        <dbReference type="PROSITE" id="PS50966"/>
    </source>
</evidence>
<sequence>MSGDNAYSPSGEGLSLSADLNITTRATQVSDQLLDGEGNDIEIDSNDVINNGDELLGINDEGQVLELNDNDQVLEIIANQEDERGGAAVISDDHENYVSDGKEYPPPVVGMEFDSYDDAYNYYNCYAKELGFAIRVKSSWTKRNSKEKRGAVLCCNCEGFKTIKEAGSRRKETRTGCLAMIRLRLVESNNRWRVDEVKLEHNHLFDPIRAKNSKSRKKMDYDRHKVESNLDIEVQTIKLYRTPASDLFGHGSPIFEERDILMGHATARWLMLHKGDTQVVHDFLCRSQRADPYFLYLMDFNDEGHLRNVFWIYGRSRAAYKYFGDVVAFDTSFLSNKYDIPLFAFIGVNHHGESIILGCGLIAEETSETYIWLFRAWLTCMSGRPPQTIISDKCNVMQHAISEVFPRANHRFFLSHLMRSILDNVGPLHDVNAFMTMFEKVVYDSLVVEDFERAWEDMALELGPRGRQWLQPLYDVRERWALAYMKDTFFAGIHGFRRGENTSSVFEGYIHHRTSLQDFFNLYELILEKNRRKEALDDSESTNMNLVLRTRCYYELQLSRLYTKSIFMKFQDEVMSMSSCVSITQVHVNGLIATFHVKERQGDGNTADLRIFEVTYDKAALEVRCICGCFNFNGYLCRHALCTLNYNGVEEIPSHYILSRWMKNIKRSYVPEFGSNNIDTSNPVQWYDHLYRRAMQVVNEGVVSEDHFTTAWQAFKESLNKYFYMIIILFNLLAGGCTGKPSGESLAGTESTTALGIDYAAGVWTEEDFSSSGKIKNTRIFHLGVDVLLRKNKVKLWAQAMGRTFSLFSFPLNTLMDSYFISQN</sequence>
<dbReference type="GO" id="GO:0005634">
    <property type="term" value="C:nucleus"/>
    <property type="evidence" value="ECO:0007669"/>
    <property type="project" value="UniProtKB-SubCell"/>
</dbReference>
<dbReference type="PANTHER" id="PTHR31669:SF228">
    <property type="entry name" value="PROTEIN FAR1-RELATED SEQUENCE 8"/>
    <property type="match status" value="1"/>
</dbReference>
<evidence type="ECO:0000256" key="2">
    <source>
        <dbReference type="ARBA" id="ARBA00022723"/>
    </source>
</evidence>
<dbReference type="PROSITE" id="PS50966">
    <property type="entry name" value="ZF_SWIM"/>
    <property type="match status" value="1"/>
</dbReference>
<keyword evidence="6" id="KW-0539">Nucleus</keyword>
<dbReference type="InterPro" id="IPR031052">
    <property type="entry name" value="FHY3/FAR1"/>
</dbReference>
<keyword evidence="4 6" id="KW-0862">Zinc</keyword>
<evidence type="ECO:0000256" key="1">
    <source>
        <dbReference type="ARBA" id="ARBA00005889"/>
    </source>
</evidence>
<dbReference type="GO" id="GO:0008270">
    <property type="term" value="F:zinc ion binding"/>
    <property type="evidence" value="ECO:0007669"/>
    <property type="project" value="UniProtKB-UniRule"/>
</dbReference>
<dbReference type="Proteomes" id="UP001346149">
    <property type="component" value="Unassembled WGS sequence"/>
</dbReference>
<evidence type="ECO:0000256" key="3">
    <source>
        <dbReference type="ARBA" id="ARBA00022771"/>
    </source>
</evidence>